<reference evidence="1" key="1">
    <citation type="submission" date="2021-05" db="UniProtKB">
        <authorList>
            <consortium name="EnsemblPlants"/>
        </authorList>
    </citation>
    <scope>IDENTIFICATION</scope>
    <source>
        <strain evidence="1">subsp. malaccensis</strain>
    </source>
</reference>
<dbReference type="InParanoid" id="A0A804KKX1"/>
<dbReference type="Gramene" id="Ma09_t18070.1">
    <property type="protein sequence ID" value="Ma09_p18070.1"/>
    <property type="gene ID" value="Ma09_g18070"/>
</dbReference>
<organism evidence="1 2">
    <name type="scientific">Musa acuminata subsp. malaccensis</name>
    <name type="common">Wild banana</name>
    <name type="synonym">Musa malaccensis</name>
    <dbReference type="NCBI Taxonomy" id="214687"/>
    <lineage>
        <taxon>Eukaryota</taxon>
        <taxon>Viridiplantae</taxon>
        <taxon>Streptophyta</taxon>
        <taxon>Embryophyta</taxon>
        <taxon>Tracheophyta</taxon>
        <taxon>Spermatophyta</taxon>
        <taxon>Magnoliopsida</taxon>
        <taxon>Liliopsida</taxon>
        <taxon>Zingiberales</taxon>
        <taxon>Musaceae</taxon>
        <taxon>Musa</taxon>
    </lineage>
</organism>
<protein>
    <submittedName>
        <fullName evidence="1">Uncharacterized protein</fullName>
    </submittedName>
</protein>
<name>A0A804KKX1_MUSAM</name>
<proteinExistence type="predicted"/>
<evidence type="ECO:0000313" key="2">
    <source>
        <dbReference type="Proteomes" id="UP000012960"/>
    </source>
</evidence>
<dbReference type="AlphaFoldDB" id="A0A804KKX1"/>
<evidence type="ECO:0000313" key="1">
    <source>
        <dbReference type="EnsemblPlants" id="Ma09_p18070.1"/>
    </source>
</evidence>
<keyword evidence="2" id="KW-1185">Reference proteome</keyword>
<dbReference type="EnsemblPlants" id="Ma09_t18070.1">
    <property type="protein sequence ID" value="Ma09_p18070.1"/>
    <property type="gene ID" value="Ma09_g18070"/>
</dbReference>
<dbReference type="Proteomes" id="UP000012960">
    <property type="component" value="Unplaced"/>
</dbReference>
<sequence>MFWFSYFVLDFQVLENIEHNCYFRFRLSDMLEIQIQPKFYILACCTSNFGKIGDFINIL</sequence>
<accession>A0A804KKX1</accession>